<comment type="caution">
    <text evidence="2">The sequence shown here is derived from an EMBL/GenBank/DDBJ whole genome shotgun (WGS) entry which is preliminary data.</text>
</comment>
<evidence type="ECO:0000256" key="1">
    <source>
        <dbReference type="SAM" id="Coils"/>
    </source>
</evidence>
<dbReference type="RefSeq" id="WP_253837644.1">
    <property type="nucleotide sequence ID" value="NZ_JAMTCS010000011.1"/>
</dbReference>
<protein>
    <submittedName>
        <fullName evidence="2">Glycosyltransferase Family 4</fullName>
    </submittedName>
</protein>
<keyword evidence="3" id="KW-1185">Reference proteome</keyword>
<sequence>MSGTPFAGGDVLITQGRLRGMGGSEMISLEMAEHFAAAGSRVVVVARSIDEKIAALFTAVPGVEVRETSWSGLDDRLTSAPFSLVWVHHNLVPDAVLRGAVDAPVVFAHLSAYAPAESPLVPGLEAALASAVVFNSPETHDAQVARGLFDTVEKERLHVFPNPAPDPFADLPERTVGTRPKLLVVSNHIPTDLHRALRLVTPTFDVTLVGQQTELGAAPQRVDPALVGAHDAVVSIGKTVQYALVAGRAVFCYDRFGGPGWLDANNVDHAASKNFSGRGFDKRAPEQLAKELVSGWESGGTFARAYRDSATQRYRLSEALQDLQARIARTGPPSGTVGRDVAATSSLLDQLLRSTTVTKDKAVAEHRTATTQVEKLTRERDALRAELDALRSGRVYRLAKRYRRVRRAVLGRVPRR</sequence>
<feature type="coiled-coil region" evidence="1">
    <location>
        <begin position="359"/>
        <end position="393"/>
    </location>
</feature>
<dbReference type="Proteomes" id="UP001139493">
    <property type="component" value="Unassembled WGS sequence"/>
</dbReference>
<evidence type="ECO:0000313" key="2">
    <source>
        <dbReference type="EMBL" id="MCP2266101.1"/>
    </source>
</evidence>
<gene>
    <name evidence="2" type="ORF">APR03_003466</name>
</gene>
<accession>A0A9X2JWF7</accession>
<dbReference type="EMBL" id="JAMTCS010000011">
    <property type="protein sequence ID" value="MCP2266101.1"/>
    <property type="molecule type" value="Genomic_DNA"/>
</dbReference>
<dbReference type="SUPFAM" id="SSF53756">
    <property type="entry name" value="UDP-Glycosyltransferase/glycogen phosphorylase"/>
    <property type="match status" value="1"/>
</dbReference>
<keyword evidence="1" id="KW-0175">Coiled coil</keyword>
<proteinExistence type="predicted"/>
<reference evidence="2" key="1">
    <citation type="submission" date="2022-06" db="EMBL/GenBank/DDBJ databases">
        <title>Genomic Encyclopedia of Archaeal and Bacterial Type Strains, Phase II (KMG-II): from individual species to whole genera.</title>
        <authorList>
            <person name="Goeker M."/>
        </authorList>
    </citation>
    <scope>NUCLEOTIDE SEQUENCE</scope>
    <source>
        <strain evidence="2">DSM 26652</strain>
    </source>
</reference>
<name>A0A9X2JWF7_9MICO</name>
<organism evidence="2 3">
    <name type="scientific">Promicromonospora thailandica</name>
    <dbReference type="NCBI Taxonomy" id="765201"/>
    <lineage>
        <taxon>Bacteria</taxon>
        <taxon>Bacillati</taxon>
        <taxon>Actinomycetota</taxon>
        <taxon>Actinomycetes</taxon>
        <taxon>Micrococcales</taxon>
        <taxon>Promicromonosporaceae</taxon>
        <taxon>Promicromonospora</taxon>
    </lineage>
</organism>
<evidence type="ECO:0000313" key="3">
    <source>
        <dbReference type="Proteomes" id="UP001139493"/>
    </source>
</evidence>
<dbReference type="AlphaFoldDB" id="A0A9X2JWF7"/>